<feature type="region of interest" description="Disordered" evidence="1">
    <location>
        <begin position="26"/>
        <end position="95"/>
    </location>
</feature>
<gene>
    <name evidence="2" type="ORF">TSOC_008238</name>
</gene>
<comment type="caution">
    <text evidence="2">The sequence shown here is derived from an EMBL/GenBank/DDBJ whole genome shotgun (WGS) entry which is preliminary data.</text>
</comment>
<feature type="compositionally biased region" description="Low complexity" evidence="1">
    <location>
        <begin position="26"/>
        <end position="35"/>
    </location>
</feature>
<keyword evidence="3" id="KW-1185">Reference proteome</keyword>
<organism evidence="2 3">
    <name type="scientific">Tetrabaena socialis</name>
    <dbReference type="NCBI Taxonomy" id="47790"/>
    <lineage>
        <taxon>Eukaryota</taxon>
        <taxon>Viridiplantae</taxon>
        <taxon>Chlorophyta</taxon>
        <taxon>core chlorophytes</taxon>
        <taxon>Chlorophyceae</taxon>
        <taxon>CS clade</taxon>
        <taxon>Chlamydomonadales</taxon>
        <taxon>Tetrabaenaceae</taxon>
        <taxon>Tetrabaena</taxon>
    </lineage>
</organism>
<dbReference type="Proteomes" id="UP000236333">
    <property type="component" value="Unassembled WGS sequence"/>
</dbReference>
<dbReference type="EMBL" id="PGGS01000301">
    <property type="protein sequence ID" value="PNH05493.1"/>
    <property type="molecule type" value="Genomic_DNA"/>
</dbReference>
<feature type="compositionally biased region" description="Pro residues" evidence="1">
    <location>
        <begin position="36"/>
        <end position="50"/>
    </location>
</feature>
<reference evidence="2 3" key="1">
    <citation type="journal article" date="2017" name="Mol. Biol. Evol.">
        <title>The 4-celled Tetrabaena socialis nuclear genome reveals the essential components for genetic control of cell number at the origin of multicellularity in the volvocine lineage.</title>
        <authorList>
            <person name="Featherston J."/>
            <person name="Arakaki Y."/>
            <person name="Hanschen E.R."/>
            <person name="Ferris P.J."/>
            <person name="Michod R.E."/>
            <person name="Olson B.J.S.C."/>
            <person name="Nozaki H."/>
            <person name="Durand P.M."/>
        </authorList>
    </citation>
    <scope>NUCLEOTIDE SEQUENCE [LARGE SCALE GENOMIC DNA]</scope>
    <source>
        <strain evidence="2 3">NIES-571</strain>
    </source>
</reference>
<sequence>MGLESCVSRQQNCGPQQPLTSYCSAAAAAASDAVRPLPPPPPPPPPPPLPGRRRPAEPGRGTVGPTTLLPPPPLLSFQPGKPPAEGALLPKQPGSAVLRGSSGSGGIAAAAPAAAAVAATVAAAAAAPGSACGCDPGSGLLSCAPEPRGDEAGPAPTAPPRPALACLCAKMPSSPLDTPMYCTVYVMPCGLPYKVLAGRPAV</sequence>
<name>A0A2J7ZYZ8_9CHLO</name>
<dbReference type="AlphaFoldDB" id="A0A2J7ZYZ8"/>
<protein>
    <submittedName>
        <fullName evidence="2">Uncharacterized protein</fullName>
    </submittedName>
</protein>
<feature type="compositionally biased region" description="Low complexity" evidence="1">
    <location>
        <begin position="58"/>
        <end position="67"/>
    </location>
</feature>
<evidence type="ECO:0000313" key="2">
    <source>
        <dbReference type="EMBL" id="PNH05493.1"/>
    </source>
</evidence>
<proteinExistence type="predicted"/>
<accession>A0A2J7ZYZ8</accession>
<evidence type="ECO:0000313" key="3">
    <source>
        <dbReference type="Proteomes" id="UP000236333"/>
    </source>
</evidence>
<evidence type="ECO:0000256" key="1">
    <source>
        <dbReference type="SAM" id="MobiDB-lite"/>
    </source>
</evidence>